<gene>
    <name evidence="2" type="ORF">F0L68_00760</name>
</gene>
<reference evidence="2 3" key="2">
    <citation type="submission" date="2019-09" db="EMBL/GenBank/DDBJ databases">
        <authorList>
            <person name="Jin C."/>
        </authorList>
    </citation>
    <scope>NUCLEOTIDE SEQUENCE [LARGE SCALE GENOMIC DNA]</scope>
    <source>
        <strain evidence="2 3">AN110305</strain>
    </source>
</reference>
<dbReference type="AlphaFoldDB" id="A0A5B2XUB9"/>
<sequence length="72" mass="7550">MSNHNEIKQSRRGGAGGVALSVLLWTTLVVSGAVNAAGSLAGISYSMRMWAGGLTLLCITLLIVSYVGRRSR</sequence>
<accession>A0A5B2XUB9</accession>
<feature type="transmembrane region" description="Helical" evidence="1">
    <location>
        <begin position="20"/>
        <end position="43"/>
    </location>
</feature>
<organism evidence="2 3">
    <name type="scientific">Solihabitans fulvus</name>
    <dbReference type="NCBI Taxonomy" id="1892852"/>
    <lineage>
        <taxon>Bacteria</taxon>
        <taxon>Bacillati</taxon>
        <taxon>Actinomycetota</taxon>
        <taxon>Actinomycetes</taxon>
        <taxon>Pseudonocardiales</taxon>
        <taxon>Pseudonocardiaceae</taxon>
        <taxon>Solihabitans</taxon>
    </lineage>
</organism>
<protein>
    <submittedName>
        <fullName evidence="2">Uncharacterized protein</fullName>
    </submittedName>
</protein>
<evidence type="ECO:0000313" key="3">
    <source>
        <dbReference type="Proteomes" id="UP000323454"/>
    </source>
</evidence>
<evidence type="ECO:0000256" key="1">
    <source>
        <dbReference type="SAM" id="Phobius"/>
    </source>
</evidence>
<keyword evidence="1" id="KW-1133">Transmembrane helix</keyword>
<dbReference type="Proteomes" id="UP000323454">
    <property type="component" value="Unassembled WGS sequence"/>
</dbReference>
<name>A0A5B2XUB9_9PSEU</name>
<feature type="transmembrane region" description="Helical" evidence="1">
    <location>
        <begin position="49"/>
        <end position="68"/>
    </location>
</feature>
<evidence type="ECO:0000313" key="2">
    <source>
        <dbReference type="EMBL" id="KAA2267096.1"/>
    </source>
</evidence>
<reference evidence="2 3" key="1">
    <citation type="submission" date="2019-09" db="EMBL/GenBank/DDBJ databases">
        <title>Goodfellowia gen. nov., a new genus of the Pseudonocardineae related to Actinoalloteichus, containing Goodfellowia coeruleoviolacea gen. nov., comb. nov. gen. nov., comb. nov.</title>
        <authorList>
            <person name="Labeda D."/>
        </authorList>
    </citation>
    <scope>NUCLEOTIDE SEQUENCE [LARGE SCALE GENOMIC DNA]</scope>
    <source>
        <strain evidence="2 3">AN110305</strain>
    </source>
</reference>
<dbReference type="EMBL" id="VUOB01000001">
    <property type="protein sequence ID" value="KAA2267096.1"/>
    <property type="molecule type" value="Genomic_DNA"/>
</dbReference>
<keyword evidence="1" id="KW-0812">Transmembrane</keyword>
<keyword evidence="1" id="KW-0472">Membrane</keyword>
<keyword evidence="3" id="KW-1185">Reference proteome</keyword>
<proteinExistence type="predicted"/>
<comment type="caution">
    <text evidence="2">The sequence shown here is derived from an EMBL/GenBank/DDBJ whole genome shotgun (WGS) entry which is preliminary data.</text>
</comment>
<dbReference type="RefSeq" id="WP_149847405.1">
    <property type="nucleotide sequence ID" value="NZ_VUOB01000001.1"/>
</dbReference>